<dbReference type="EMBL" id="CP024848">
    <property type="protein sequence ID" value="AXI08832.1"/>
    <property type="molecule type" value="Genomic_DNA"/>
</dbReference>
<feature type="domain" description="N-acetyltransferase" evidence="1">
    <location>
        <begin position="136"/>
        <end position="275"/>
    </location>
</feature>
<dbReference type="Gene3D" id="3.40.630.30">
    <property type="match status" value="1"/>
</dbReference>
<dbReference type="CDD" id="cd04301">
    <property type="entry name" value="NAT_SF"/>
    <property type="match status" value="1"/>
</dbReference>
<protein>
    <submittedName>
        <fullName evidence="2">GNAT family N-acetyltransferase</fullName>
    </submittedName>
</protein>
<gene>
    <name evidence="2" type="ORF">CUC15_07850</name>
</gene>
<dbReference type="AlphaFoldDB" id="A0A345PFQ2"/>
<dbReference type="RefSeq" id="WP_114916127.1">
    <property type="nucleotide sequence ID" value="NZ_CP024848.1"/>
</dbReference>
<accession>A0A345PFQ2</accession>
<dbReference type="InterPro" id="IPR016181">
    <property type="entry name" value="Acyl_CoA_acyltransferase"/>
</dbReference>
<keyword evidence="2" id="KW-0808">Transferase</keyword>
<dbReference type="InterPro" id="IPR000182">
    <property type="entry name" value="GNAT_dom"/>
</dbReference>
<dbReference type="Pfam" id="PF00583">
    <property type="entry name" value="Acetyltransf_1"/>
    <property type="match status" value="1"/>
</dbReference>
<evidence type="ECO:0000259" key="1">
    <source>
        <dbReference type="PROSITE" id="PS51186"/>
    </source>
</evidence>
<dbReference type="SUPFAM" id="SSF55729">
    <property type="entry name" value="Acyl-CoA N-acyltransferases (Nat)"/>
    <property type="match status" value="1"/>
</dbReference>
<dbReference type="GO" id="GO:0016747">
    <property type="term" value="F:acyltransferase activity, transferring groups other than amino-acyl groups"/>
    <property type="evidence" value="ECO:0007669"/>
    <property type="project" value="InterPro"/>
</dbReference>
<dbReference type="OrthoDB" id="2350893at2"/>
<sequence>MENTSFNNLQMLEQSGVDILHSQLTSMQTWNGNVCGVEIKKFGRATAFLVKEIPDPLFNSVKGIHEEDKEFIDEIIQFYEEKEVPTVLEIIPSFVTLELLMTLYQKGFFHSGFRTVLYAPLTDNMDIESQGTSPNVSIRQLKKDEFDIFGQLYAEGFQLPDSYRNHIAQRNEILFDKEGWHFYLASVGNEPAGIGVLFTKDVVATLAVATTIPKFQNLGIQKLLIQQRFTEARKMNCKYIASQTGVGSTSQLNMEKMGMRIAYTKAVWTRQTVSN</sequence>
<dbReference type="PROSITE" id="PS51186">
    <property type="entry name" value="GNAT"/>
    <property type="match status" value="1"/>
</dbReference>
<proteinExistence type="predicted"/>
<dbReference type="KEGG" id="ocn:CUC15_07850"/>
<dbReference type="Proteomes" id="UP000253908">
    <property type="component" value="Chromosome"/>
</dbReference>
<evidence type="ECO:0000313" key="2">
    <source>
        <dbReference type="EMBL" id="AXI08832.1"/>
    </source>
</evidence>
<evidence type="ECO:0000313" key="3">
    <source>
        <dbReference type="Proteomes" id="UP000253908"/>
    </source>
</evidence>
<keyword evidence="3" id="KW-1185">Reference proteome</keyword>
<reference evidence="3" key="1">
    <citation type="submission" date="2017-11" db="EMBL/GenBank/DDBJ databases">
        <authorList>
            <person name="Zhu W."/>
        </authorList>
    </citation>
    <scope>NUCLEOTIDE SEQUENCE [LARGE SCALE GENOMIC DNA]</scope>
    <source>
        <strain evidence="3">160</strain>
    </source>
</reference>
<name>A0A345PFQ2_9BACI</name>
<organism evidence="2 3">
    <name type="scientific">Oceanobacillus zhaokaii</name>
    <dbReference type="NCBI Taxonomy" id="2052660"/>
    <lineage>
        <taxon>Bacteria</taxon>
        <taxon>Bacillati</taxon>
        <taxon>Bacillota</taxon>
        <taxon>Bacilli</taxon>
        <taxon>Bacillales</taxon>
        <taxon>Bacillaceae</taxon>
        <taxon>Oceanobacillus</taxon>
    </lineage>
</organism>